<evidence type="ECO:0000256" key="13">
    <source>
        <dbReference type="RuleBase" id="RU004349"/>
    </source>
</evidence>
<reference evidence="14 15" key="1">
    <citation type="submission" date="2020-08" db="EMBL/GenBank/DDBJ databases">
        <title>Genomic Encyclopedia of Type Strains, Phase III (KMG-III): the genomes of soil and plant-associated and newly described type strains.</title>
        <authorList>
            <person name="Whitman W."/>
        </authorList>
    </citation>
    <scope>NUCLEOTIDE SEQUENCE [LARGE SCALE GENOMIC DNA]</scope>
    <source>
        <strain evidence="14 15">CECT 7341</strain>
    </source>
</reference>
<evidence type="ECO:0000256" key="11">
    <source>
        <dbReference type="RuleBase" id="RU000537"/>
    </source>
</evidence>
<evidence type="ECO:0000256" key="6">
    <source>
        <dbReference type="ARBA" id="ARBA00022989"/>
    </source>
</evidence>
<dbReference type="GO" id="GO:0006605">
    <property type="term" value="P:protein targeting"/>
    <property type="evidence" value="ECO:0007669"/>
    <property type="project" value="UniProtKB-UniRule"/>
</dbReference>
<evidence type="ECO:0000256" key="9">
    <source>
        <dbReference type="ARBA" id="ARBA00039733"/>
    </source>
</evidence>
<evidence type="ECO:0000313" key="15">
    <source>
        <dbReference type="Proteomes" id="UP000563050"/>
    </source>
</evidence>
<feature type="transmembrane region" description="Helical" evidence="10">
    <location>
        <begin position="368"/>
        <end position="388"/>
    </location>
</feature>
<dbReference type="HAMAP" id="MF_01465">
    <property type="entry name" value="SecY"/>
    <property type="match status" value="1"/>
</dbReference>
<dbReference type="InterPro" id="IPR002208">
    <property type="entry name" value="SecY/SEC61-alpha"/>
</dbReference>
<dbReference type="GO" id="GO:0065002">
    <property type="term" value="P:intracellular protein transmembrane transport"/>
    <property type="evidence" value="ECO:0007669"/>
    <property type="project" value="UniProtKB-UniRule"/>
</dbReference>
<dbReference type="AlphaFoldDB" id="A0A7W5H0C6"/>
<keyword evidence="5 10" id="KW-0653">Protein transport</keyword>
<evidence type="ECO:0000256" key="2">
    <source>
        <dbReference type="ARBA" id="ARBA00005751"/>
    </source>
</evidence>
<feature type="transmembrane region" description="Helical" evidence="10">
    <location>
        <begin position="394"/>
        <end position="413"/>
    </location>
</feature>
<keyword evidence="15" id="KW-1185">Reference proteome</keyword>
<feature type="transmembrane region" description="Helical" evidence="10">
    <location>
        <begin position="73"/>
        <end position="96"/>
    </location>
</feature>
<dbReference type="InterPro" id="IPR026593">
    <property type="entry name" value="SecY"/>
</dbReference>
<proteinExistence type="inferred from homology"/>
<dbReference type="Gene3D" id="1.10.3370.10">
    <property type="entry name" value="SecY subunit domain"/>
    <property type="match status" value="1"/>
</dbReference>
<comment type="caution">
    <text evidence="14">The sequence shown here is derived from an EMBL/GenBank/DDBJ whole genome shotgun (WGS) entry which is preliminary data.</text>
</comment>
<evidence type="ECO:0000256" key="5">
    <source>
        <dbReference type="ARBA" id="ARBA00022927"/>
    </source>
</evidence>
<dbReference type="PRINTS" id="PR00303">
    <property type="entry name" value="SECYTRNLCASE"/>
</dbReference>
<dbReference type="GO" id="GO:0043952">
    <property type="term" value="P:protein transport by the Sec complex"/>
    <property type="evidence" value="ECO:0007669"/>
    <property type="project" value="UniProtKB-UniRule"/>
</dbReference>
<feature type="transmembrane region" description="Helical" evidence="10">
    <location>
        <begin position="181"/>
        <end position="201"/>
    </location>
</feature>
<gene>
    <name evidence="10" type="primary">secY</name>
    <name evidence="14" type="ORF">FHR95_003000</name>
</gene>
<dbReference type="NCBIfam" id="TIGR00967">
    <property type="entry name" value="3a0501s007"/>
    <property type="match status" value="1"/>
</dbReference>
<keyword evidence="4 10" id="KW-0812">Transmembrane</keyword>
<evidence type="ECO:0000256" key="7">
    <source>
        <dbReference type="ARBA" id="ARBA00023010"/>
    </source>
</evidence>
<dbReference type="GO" id="GO:0005886">
    <property type="term" value="C:plasma membrane"/>
    <property type="evidence" value="ECO:0007669"/>
    <property type="project" value="UniProtKB-SubCell"/>
</dbReference>
<accession>A0A7W5H0C6</accession>
<dbReference type="SUPFAM" id="SSF103491">
    <property type="entry name" value="Preprotein translocase SecY subunit"/>
    <property type="match status" value="1"/>
</dbReference>
<keyword evidence="10" id="KW-1003">Cell membrane</keyword>
<feature type="transmembrane region" description="Helical" evidence="10">
    <location>
        <begin position="117"/>
        <end position="138"/>
    </location>
</feature>
<evidence type="ECO:0000256" key="3">
    <source>
        <dbReference type="ARBA" id="ARBA00022448"/>
    </source>
</evidence>
<comment type="subunit">
    <text evidence="10">Component of the Sec protein translocase complex. Heterotrimer consisting of SecY, SecE and SecG subunits. The heterotrimers can form oligomers, although 1 heterotrimer is thought to be able to translocate proteins. Interacts with the ribosome. Interacts with SecDF, and other proteins may be involved. Interacts with SecA.</text>
</comment>
<evidence type="ECO:0000256" key="1">
    <source>
        <dbReference type="ARBA" id="ARBA00004141"/>
    </source>
</evidence>
<organism evidence="14 15">
    <name type="scientific">Halomonas fontilapidosi</name>
    <dbReference type="NCBI Taxonomy" id="616675"/>
    <lineage>
        <taxon>Bacteria</taxon>
        <taxon>Pseudomonadati</taxon>
        <taxon>Pseudomonadota</taxon>
        <taxon>Gammaproteobacteria</taxon>
        <taxon>Oceanospirillales</taxon>
        <taxon>Halomonadaceae</taxon>
        <taxon>Halomonas</taxon>
    </lineage>
</organism>
<dbReference type="PIRSF" id="PIRSF004557">
    <property type="entry name" value="SecY"/>
    <property type="match status" value="1"/>
</dbReference>
<dbReference type="Pfam" id="PF00344">
    <property type="entry name" value="SecY"/>
    <property type="match status" value="1"/>
</dbReference>
<sequence length="443" mass="47913">MAKSGNMPAMGSGLGELWARLRFVLLAIVVYRIGAHIPVPGINPDQLAALFREQQGTILGMFNMFSGGALERMSIMALGIMPYISASIIMQLMTAVSPHLEQLKKEGEAGRRKISQYTRYGTVVLALIQATGMSVGLASQGIAYTADFSFYFTAIVTFVTGAVFLMWLGEQITEKGIGNGISLLIFSGIVAGLPGAVGQAFELARNEGAWNVLPLLALTALGVATVAFVVFIERGQRRLTVNYPRRQVGNKMYAGQSSYLPLKVNMAGVIPAIFASSILLFPASLGQWVGAGDGMEWLQRASQALGPGQPLYILLFGAAVVFFCFFYTALVFNPKDVADNLKKSGAFLPGIRPGEQTARYIDKVMTRLTLFGALYITAVSLMPQFLIVAWNVPFFFGGTSLLIVVVVIMDFMAQVQSHLMSNQYESVMKKSNLKGYGSGGIMR</sequence>
<keyword evidence="7 10" id="KW-0811">Translocation</keyword>
<evidence type="ECO:0000256" key="4">
    <source>
        <dbReference type="ARBA" id="ARBA00022692"/>
    </source>
</evidence>
<keyword evidence="8 10" id="KW-0472">Membrane</keyword>
<evidence type="ECO:0000313" key="14">
    <source>
        <dbReference type="EMBL" id="MBB3185419.1"/>
    </source>
</evidence>
<feature type="transmembrane region" description="Helical" evidence="10">
    <location>
        <begin position="311"/>
        <end position="332"/>
    </location>
</feature>
<feature type="transmembrane region" description="Helical" evidence="10">
    <location>
        <begin position="150"/>
        <end position="169"/>
    </location>
</feature>
<keyword evidence="3 10" id="KW-0813">Transport</keyword>
<name>A0A7W5H0C6_9GAMM</name>
<evidence type="ECO:0000256" key="8">
    <source>
        <dbReference type="ARBA" id="ARBA00023136"/>
    </source>
</evidence>
<evidence type="ECO:0000256" key="10">
    <source>
        <dbReference type="HAMAP-Rule" id="MF_01465"/>
    </source>
</evidence>
<dbReference type="FunFam" id="1.10.3370.10:FF:000001">
    <property type="entry name" value="Preprotein translocase subunit SecY"/>
    <property type="match status" value="1"/>
</dbReference>
<comment type="subcellular location">
    <subcellularLocation>
        <location evidence="10">Cell membrane</location>
        <topology evidence="10">Multi-pass membrane protein</topology>
    </subcellularLocation>
    <subcellularLocation>
        <location evidence="1 12">Membrane</location>
        <topology evidence="1 12">Multi-pass membrane protein</topology>
    </subcellularLocation>
</comment>
<dbReference type="Proteomes" id="UP000563050">
    <property type="component" value="Unassembled WGS sequence"/>
</dbReference>
<keyword evidence="6 10" id="KW-1133">Transmembrane helix</keyword>
<dbReference type="RefSeq" id="WP_040183112.1">
    <property type="nucleotide sequence ID" value="NZ_JACHXQ010000012.1"/>
</dbReference>
<feature type="transmembrane region" description="Helical" evidence="10">
    <location>
        <begin position="21"/>
        <end position="39"/>
    </location>
</feature>
<dbReference type="PANTHER" id="PTHR10906">
    <property type="entry name" value="SECY/SEC61-ALPHA FAMILY MEMBER"/>
    <property type="match status" value="1"/>
</dbReference>
<dbReference type="InterPro" id="IPR030659">
    <property type="entry name" value="SecY_CS"/>
</dbReference>
<dbReference type="PROSITE" id="PS00755">
    <property type="entry name" value="SECY_1"/>
    <property type="match status" value="1"/>
</dbReference>
<feature type="transmembrane region" description="Helical" evidence="10">
    <location>
        <begin position="213"/>
        <end position="232"/>
    </location>
</feature>
<comment type="function">
    <text evidence="10 11">The central subunit of the protein translocation channel SecYEG. Consists of two halves formed by TMs 1-5 and 6-10. These two domains form a lateral gate at the front which open onto the bilayer between TMs 2 and 7, and are clamped together by SecE at the back. The channel is closed by both a pore ring composed of hydrophobic SecY resides and a short helix (helix 2A) on the extracellular side of the membrane which forms a plug. The plug probably moves laterally to allow the channel to open. The ring and the pore may move independently.</text>
</comment>
<feature type="transmembrane region" description="Helical" evidence="10">
    <location>
        <begin position="269"/>
        <end position="291"/>
    </location>
</feature>
<comment type="similarity">
    <text evidence="2 10 13">Belongs to the SecY/SEC61-alpha family.</text>
</comment>
<dbReference type="InterPro" id="IPR023201">
    <property type="entry name" value="SecY_dom_sf"/>
</dbReference>
<dbReference type="EMBL" id="JACHXQ010000012">
    <property type="protein sequence ID" value="MBB3185419.1"/>
    <property type="molecule type" value="Genomic_DNA"/>
</dbReference>
<evidence type="ECO:0000256" key="12">
    <source>
        <dbReference type="RuleBase" id="RU003484"/>
    </source>
</evidence>
<protein>
    <recommendedName>
        <fullName evidence="9 10">Protein translocase subunit SecY</fullName>
    </recommendedName>
</protein>
<dbReference type="PROSITE" id="PS00756">
    <property type="entry name" value="SECY_2"/>
    <property type="match status" value="1"/>
</dbReference>